<dbReference type="AlphaFoldDB" id="A0AAV6UY25"/>
<proteinExistence type="predicted"/>
<reference evidence="1 2" key="1">
    <citation type="journal article" date="2022" name="Nat. Ecol. Evol.">
        <title>A masculinizing supergene underlies an exaggerated male reproductive morph in a spider.</title>
        <authorList>
            <person name="Hendrickx F."/>
            <person name="De Corte Z."/>
            <person name="Sonet G."/>
            <person name="Van Belleghem S.M."/>
            <person name="Kostlbacher S."/>
            <person name="Vangestel C."/>
        </authorList>
    </citation>
    <scope>NUCLEOTIDE SEQUENCE [LARGE SCALE GENOMIC DNA]</scope>
    <source>
        <strain evidence="1">W744_W776</strain>
    </source>
</reference>
<sequence length="75" mass="9110">MDGRTEKGVFFRFWRENELGIPLRPLATKWEGPSMFEDYVWEWSSMECLFFLGDCPRNGKSSKWSFRHLRNVRFN</sequence>
<accession>A0AAV6UY25</accession>
<keyword evidence="2" id="KW-1185">Reference proteome</keyword>
<protein>
    <submittedName>
        <fullName evidence="1">Uncharacterized protein</fullName>
    </submittedName>
</protein>
<evidence type="ECO:0000313" key="1">
    <source>
        <dbReference type="EMBL" id="KAG8188251.1"/>
    </source>
</evidence>
<dbReference type="EMBL" id="JAFNEN010000245">
    <property type="protein sequence ID" value="KAG8188251.1"/>
    <property type="molecule type" value="Genomic_DNA"/>
</dbReference>
<organism evidence="1 2">
    <name type="scientific">Oedothorax gibbosus</name>
    <dbReference type="NCBI Taxonomy" id="931172"/>
    <lineage>
        <taxon>Eukaryota</taxon>
        <taxon>Metazoa</taxon>
        <taxon>Ecdysozoa</taxon>
        <taxon>Arthropoda</taxon>
        <taxon>Chelicerata</taxon>
        <taxon>Arachnida</taxon>
        <taxon>Araneae</taxon>
        <taxon>Araneomorphae</taxon>
        <taxon>Entelegynae</taxon>
        <taxon>Araneoidea</taxon>
        <taxon>Linyphiidae</taxon>
        <taxon>Erigoninae</taxon>
        <taxon>Oedothorax</taxon>
    </lineage>
</organism>
<dbReference type="Proteomes" id="UP000827092">
    <property type="component" value="Unassembled WGS sequence"/>
</dbReference>
<name>A0AAV6UY25_9ARAC</name>
<evidence type="ECO:0000313" key="2">
    <source>
        <dbReference type="Proteomes" id="UP000827092"/>
    </source>
</evidence>
<gene>
    <name evidence="1" type="ORF">JTE90_018841</name>
</gene>
<comment type="caution">
    <text evidence="1">The sequence shown here is derived from an EMBL/GenBank/DDBJ whole genome shotgun (WGS) entry which is preliminary data.</text>
</comment>